<evidence type="ECO:0000313" key="3">
    <source>
        <dbReference type="Proteomes" id="UP000667802"/>
    </source>
</evidence>
<feature type="compositionally biased region" description="Polar residues" evidence="1">
    <location>
        <begin position="504"/>
        <end position="518"/>
    </location>
</feature>
<name>A0AAP5ME30_9CYAN</name>
<dbReference type="AlphaFoldDB" id="A0AAP5ME30"/>
<evidence type="ECO:0000256" key="1">
    <source>
        <dbReference type="SAM" id="MobiDB-lite"/>
    </source>
</evidence>
<dbReference type="Gene3D" id="2.30.130.30">
    <property type="entry name" value="Hypothetical protein"/>
    <property type="match status" value="1"/>
</dbReference>
<feature type="region of interest" description="Disordered" evidence="1">
    <location>
        <begin position="493"/>
        <end position="522"/>
    </location>
</feature>
<organism evidence="2 3">
    <name type="scientific">Aetokthonos hydrillicola Thurmond2011</name>
    <dbReference type="NCBI Taxonomy" id="2712845"/>
    <lineage>
        <taxon>Bacteria</taxon>
        <taxon>Bacillati</taxon>
        <taxon>Cyanobacteriota</taxon>
        <taxon>Cyanophyceae</taxon>
        <taxon>Nostocales</taxon>
        <taxon>Hapalosiphonaceae</taxon>
        <taxon>Aetokthonos</taxon>
    </lineage>
</organism>
<dbReference type="SUPFAM" id="SSF88697">
    <property type="entry name" value="PUA domain-like"/>
    <property type="match status" value="1"/>
</dbReference>
<feature type="region of interest" description="Disordered" evidence="1">
    <location>
        <begin position="667"/>
        <end position="687"/>
    </location>
</feature>
<proteinExistence type="predicted"/>
<dbReference type="EMBL" id="JAALHA020000032">
    <property type="protein sequence ID" value="MDR9900274.1"/>
    <property type="molecule type" value="Genomic_DNA"/>
</dbReference>
<dbReference type="Proteomes" id="UP000667802">
    <property type="component" value="Unassembled WGS sequence"/>
</dbReference>
<protein>
    <submittedName>
        <fullName evidence="2">ASCH domain-containing protein</fullName>
    </submittedName>
</protein>
<comment type="caution">
    <text evidence="2">The sequence shown here is derived from an EMBL/GenBank/DDBJ whole genome shotgun (WGS) entry which is preliminary data.</text>
</comment>
<dbReference type="InterPro" id="IPR015947">
    <property type="entry name" value="PUA-like_sf"/>
</dbReference>
<sequence length="748" mass="82951">MSVSTLVESLGGSYGSTEDCPVLKVGDRIQIQAKNFSVRRQYLANATGEIKALTDNKASVLLDEPANKAYKPHTVKVDLCFLKLIYVAEWEQVSLLQELSQEESNCVDSAKLTLSAVTDCAIASPVSPSTPTCANCGLSLEPPTLSPHHLPANRLQLKGNVWEVPTSETVSLRSCDTLEQANLNSSFSKTCLDCYQLPLFLETNPAHIFGRSSGSFMAVGTMRNGLLLEQPNTVLSGQEKGSCLLPRPGALSWSGNGRPPGTTKSEAKAKNLGILHKNEVYNPDWLELQFGLPLLWTSPQECRAATELLAEEGQHLETVSTIGLLKSPSRASFTSTPSSLKAISLWQPWASLIPLGLKHYETRSWKTSYRGKLLICSAAKLTKEQYQQYLKICNEVKLPAWDETNFPRGCAIAICDLVDCIEMTPCFIEQQSKTEILCGDWQPGRYAWKLENIQPIREPFAVKGKQGLFNISQDIFQSQQELTELLGDNQINPSNDEVLGDIENSPSKNISPSNQSPSKLLGDMGIRPELSEVLGDIEVNPSKEALEIDPSNEISPSKMRRHKGEGSGSIHWRNITKNGKDYPQAYYHWKENGQKKTKYIPKKLLLVIQEAEAAKRPVIEILALLGTAASPSKLLGDMGIRPELSEVLGDIEISPSKEALEIDPSNEISPSKMRRHKGEGSGSIHWRNITKNGKDYPQAYYHYEVWEGGDRLIKSSRYIPKRLLTRVQELEQYKAPVREILTLLGINL</sequence>
<gene>
    <name evidence="2" type="ORF">G7B40_037855</name>
</gene>
<reference evidence="3" key="1">
    <citation type="journal article" date="2021" name="Science">
        <title>Hunting the eagle killer: A cyanobacterial neurotoxin causes vacuolar myelinopathy.</title>
        <authorList>
            <person name="Breinlinger S."/>
            <person name="Phillips T.J."/>
            <person name="Haram B.N."/>
            <person name="Mares J."/>
            <person name="Martinez Yerena J.A."/>
            <person name="Hrouzek P."/>
            <person name="Sobotka R."/>
            <person name="Henderson W.M."/>
            <person name="Schmieder P."/>
            <person name="Williams S.M."/>
            <person name="Lauderdale J.D."/>
            <person name="Wilde H.D."/>
            <person name="Gerrin W."/>
            <person name="Kust A."/>
            <person name="Washington J.W."/>
            <person name="Wagner C."/>
            <person name="Geier B."/>
            <person name="Liebeke M."/>
            <person name="Enke H."/>
            <person name="Niedermeyer T.H.J."/>
            <person name="Wilde S.B."/>
        </authorList>
    </citation>
    <scope>NUCLEOTIDE SEQUENCE [LARGE SCALE GENOMIC DNA]</scope>
    <source>
        <strain evidence="3">Thurmond2011</strain>
    </source>
</reference>
<accession>A0AAP5ME30</accession>
<keyword evidence="3" id="KW-1185">Reference proteome</keyword>
<dbReference type="CDD" id="cd06554">
    <property type="entry name" value="ASCH_ASC-1_like"/>
    <property type="match status" value="1"/>
</dbReference>
<feature type="region of interest" description="Disordered" evidence="1">
    <location>
        <begin position="541"/>
        <end position="575"/>
    </location>
</feature>
<evidence type="ECO:0000313" key="2">
    <source>
        <dbReference type="EMBL" id="MDR9900274.1"/>
    </source>
</evidence>